<dbReference type="FunFam" id="2.10.25.10:FF:000139">
    <property type="entry name" value="Fibulin-1"/>
    <property type="match status" value="1"/>
</dbReference>
<dbReference type="InterPro" id="IPR000020">
    <property type="entry name" value="Anaphylatoxin/fibulin"/>
</dbReference>
<dbReference type="FunFam" id="2.10.25.10:FF:000078">
    <property type="entry name" value="Fibulin-1"/>
    <property type="match status" value="1"/>
</dbReference>
<feature type="domain" description="EGF-like" evidence="15">
    <location>
        <begin position="1016"/>
        <end position="1057"/>
    </location>
</feature>
<feature type="domain" description="EGF-like" evidence="15">
    <location>
        <begin position="973"/>
        <end position="1015"/>
    </location>
</feature>
<gene>
    <name evidence="16" type="ORF">E1301_Tti014718</name>
</gene>
<feature type="region of interest" description="Disordered" evidence="12">
    <location>
        <begin position="719"/>
        <end position="750"/>
    </location>
</feature>
<dbReference type="InterPro" id="IPR049883">
    <property type="entry name" value="NOTCH1_EGF-like"/>
</dbReference>
<dbReference type="InterPro" id="IPR055088">
    <property type="entry name" value="Fibulin_C"/>
</dbReference>
<dbReference type="PANTHER" id="PTHR24034">
    <property type="entry name" value="EGF-LIKE DOMAIN-CONTAINING PROTEIN"/>
    <property type="match status" value="1"/>
</dbReference>
<comment type="caution">
    <text evidence="16">The sequence shown here is derived from an EMBL/GenBank/DDBJ whole genome shotgun (WGS) entry which is preliminary data.</text>
</comment>
<dbReference type="SMART" id="SM00181">
    <property type="entry name" value="EGF"/>
    <property type="match status" value="9"/>
</dbReference>
<dbReference type="GO" id="GO:0005576">
    <property type="term" value="C:extracellular region"/>
    <property type="evidence" value="ECO:0007669"/>
    <property type="project" value="InterPro"/>
</dbReference>
<keyword evidence="8" id="KW-0106">Calcium</keyword>
<dbReference type="Pfam" id="PF12662">
    <property type="entry name" value="cEGF"/>
    <property type="match status" value="2"/>
</dbReference>
<feature type="domain" description="Anaphylatoxin-like" evidence="14">
    <location>
        <begin position="605"/>
        <end position="641"/>
    </location>
</feature>
<dbReference type="EMBL" id="SOYY01000019">
    <property type="protein sequence ID" value="KAA0707653.1"/>
    <property type="molecule type" value="Genomic_DNA"/>
</dbReference>
<evidence type="ECO:0000256" key="7">
    <source>
        <dbReference type="ARBA" id="ARBA00022737"/>
    </source>
</evidence>
<dbReference type="FunFam" id="2.10.25.10:FF:000341">
    <property type="entry name" value="Fibulin 2"/>
    <property type="match status" value="1"/>
</dbReference>
<dbReference type="GO" id="GO:0071944">
    <property type="term" value="C:cell periphery"/>
    <property type="evidence" value="ECO:0007669"/>
    <property type="project" value="UniProtKB-ARBA"/>
</dbReference>
<keyword evidence="6 13" id="KW-0732">Signal</keyword>
<dbReference type="InterPro" id="IPR000152">
    <property type="entry name" value="EGF-type_Asp/Asn_hydroxyl_site"/>
</dbReference>
<dbReference type="Pfam" id="PF07645">
    <property type="entry name" value="EGF_CA"/>
    <property type="match status" value="5"/>
</dbReference>
<evidence type="ECO:0000256" key="6">
    <source>
        <dbReference type="ARBA" id="ARBA00022729"/>
    </source>
</evidence>
<dbReference type="InterPro" id="IPR001881">
    <property type="entry name" value="EGF-like_Ca-bd_dom"/>
</dbReference>
<feature type="chain" id="PRO_5023132278" evidence="13">
    <location>
        <begin position="20"/>
        <end position="1299"/>
    </location>
</feature>
<feature type="region of interest" description="Disordered" evidence="12">
    <location>
        <begin position="532"/>
        <end position="552"/>
    </location>
</feature>
<dbReference type="PROSITE" id="PS01178">
    <property type="entry name" value="ANAPHYLATOXIN_2"/>
    <property type="match status" value="2"/>
</dbReference>
<organism evidence="16 17">
    <name type="scientific">Triplophysa tibetana</name>
    <dbReference type="NCBI Taxonomy" id="1572043"/>
    <lineage>
        <taxon>Eukaryota</taxon>
        <taxon>Metazoa</taxon>
        <taxon>Chordata</taxon>
        <taxon>Craniata</taxon>
        <taxon>Vertebrata</taxon>
        <taxon>Euteleostomi</taxon>
        <taxon>Actinopterygii</taxon>
        <taxon>Neopterygii</taxon>
        <taxon>Teleostei</taxon>
        <taxon>Ostariophysi</taxon>
        <taxon>Cypriniformes</taxon>
        <taxon>Nemacheilidae</taxon>
        <taxon>Triplophysa</taxon>
    </lineage>
</organism>
<dbReference type="SUPFAM" id="SSF57184">
    <property type="entry name" value="Growth factor receptor domain"/>
    <property type="match status" value="2"/>
</dbReference>
<keyword evidence="7" id="KW-0677">Repeat</keyword>
<feature type="domain" description="Anaphylatoxin-like" evidence="14">
    <location>
        <begin position="680"/>
        <end position="712"/>
    </location>
</feature>
<dbReference type="SMART" id="SM00104">
    <property type="entry name" value="ANATO"/>
    <property type="match status" value="3"/>
</dbReference>
<evidence type="ECO:0000256" key="5">
    <source>
        <dbReference type="ARBA" id="ARBA00022536"/>
    </source>
</evidence>
<evidence type="ECO:0000256" key="8">
    <source>
        <dbReference type="ARBA" id="ARBA00022837"/>
    </source>
</evidence>
<protein>
    <submittedName>
        <fullName evidence="16">Fibulin-2</fullName>
    </submittedName>
</protein>
<keyword evidence="10" id="KW-0325">Glycoprotein</keyword>
<dbReference type="SMART" id="SM00179">
    <property type="entry name" value="EGF_CA"/>
    <property type="match status" value="9"/>
</dbReference>
<keyword evidence="17" id="KW-1185">Reference proteome</keyword>
<proteinExistence type="inferred from homology"/>
<dbReference type="PROSITE" id="PS50026">
    <property type="entry name" value="EGF_3"/>
    <property type="match status" value="4"/>
</dbReference>
<dbReference type="SUPFAM" id="SSF57196">
    <property type="entry name" value="EGF/Laminin"/>
    <property type="match status" value="3"/>
</dbReference>
<evidence type="ECO:0000256" key="9">
    <source>
        <dbReference type="ARBA" id="ARBA00023157"/>
    </source>
</evidence>
<dbReference type="InterPro" id="IPR026823">
    <property type="entry name" value="cEGF"/>
</dbReference>
<dbReference type="Proteomes" id="UP000324632">
    <property type="component" value="Chromosome 19"/>
</dbReference>
<comment type="caution">
    <text evidence="11">Lacks conserved residue(s) required for the propagation of feature annotation.</text>
</comment>
<feature type="signal peptide" evidence="13">
    <location>
        <begin position="1"/>
        <end position="19"/>
    </location>
</feature>
<evidence type="ECO:0000256" key="1">
    <source>
        <dbReference type="ARBA" id="ARBA00004498"/>
    </source>
</evidence>
<dbReference type="InterPro" id="IPR018097">
    <property type="entry name" value="EGF_Ca-bd_CS"/>
</dbReference>
<dbReference type="GO" id="GO:0030855">
    <property type="term" value="P:epithelial cell differentiation"/>
    <property type="evidence" value="ECO:0007669"/>
    <property type="project" value="UniProtKB-ARBA"/>
</dbReference>
<dbReference type="InterPro" id="IPR009030">
    <property type="entry name" value="Growth_fac_rcpt_cys_sf"/>
</dbReference>
<dbReference type="Pfam" id="PF22914">
    <property type="entry name" value="Fibulin_C"/>
    <property type="match status" value="1"/>
</dbReference>
<dbReference type="GO" id="GO:0005509">
    <property type="term" value="F:calcium ion binding"/>
    <property type="evidence" value="ECO:0007669"/>
    <property type="project" value="InterPro"/>
</dbReference>
<evidence type="ECO:0000313" key="17">
    <source>
        <dbReference type="Proteomes" id="UP000324632"/>
    </source>
</evidence>
<evidence type="ECO:0000256" key="2">
    <source>
        <dbReference type="ARBA" id="ARBA00006127"/>
    </source>
</evidence>
<evidence type="ECO:0000256" key="12">
    <source>
        <dbReference type="SAM" id="MobiDB-lite"/>
    </source>
</evidence>
<dbReference type="PROSITE" id="PS00010">
    <property type="entry name" value="ASX_HYDROXYL"/>
    <property type="match status" value="5"/>
</dbReference>
<feature type="domain" description="EGF-like" evidence="15">
    <location>
        <begin position="1097"/>
        <end position="1139"/>
    </location>
</feature>
<keyword evidence="5 11" id="KW-0245">EGF-like domain</keyword>
<feature type="compositionally biased region" description="Polar residues" evidence="12">
    <location>
        <begin position="483"/>
        <end position="496"/>
    </location>
</feature>
<keyword evidence="4" id="KW-0272">Extracellular matrix</keyword>
<evidence type="ECO:0000259" key="14">
    <source>
        <dbReference type="PROSITE" id="PS01178"/>
    </source>
</evidence>
<evidence type="ECO:0000256" key="10">
    <source>
        <dbReference type="ARBA" id="ARBA00023180"/>
    </source>
</evidence>
<feature type="region of interest" description="Disordered" evidence="12">
    <location>
        <begin position="483"/>
        <end position="514"/>
    </location>
</feature>
<dbReference type="Pfam" id="PF24532">
    <property type="entry name" value="FIBL-2"/>
    <property type="match status" value="1"/>
</dbReference>
<dbReference type="FunFam" id="2.10.25.10:FF:000038">
    <property type="entry name" value="Fibrillin 2"/>
    <property type="match status" value="1"/>
</dbReference>
<dbReference type="Gene3D" id="2.10.25.10">
    <property type="entry name" value="Laminin"/>
    <property type="match status" value="9"/>
</dbReference>
<keyword evidence="3" id="KW-0964">Secreted</keyword>
<name>A0A5A9NDY1_9TELE</name>
<dbReference type="FunFam" id="2.10.25.10:FF:000010">
    <property type="entry name" value="Pro-epidermal growth factor"/>
    <property type="match status" value="2"/>
</dbReference>
<feature type="compositionally biased region" description="Basic and acidic residues" evidence="12">
    <location>
        <begin position="498"/>
        <end position="514"/>
    </location>
</feature>
<accession>A0A5A9NDY1</accession>
<dbReference type="PROSITE" id="PS01187">
    <property type="entry name" value="EGF_CA"/>
    <property type="match status" value="3"/>
</dbReference>
<evidence type="ECO:0000256" key="11">
    <source>
        <dbReference type="PROSITE-ProRule" id="PRU00076"/>
    </source>
</evidence>
<dbReference type="InterPro" id="IPR050751">
    <property type="entry name" value="ECM_structural_protein"/>
</dbReference>
<evidence type="ECO:0000259" key="15">
    <source>
        <dbReference type="PROSITE" id="PS50026"/>
    </source>
</evidence>
<feature type="region of interest" description="Disordered" evidence="12">
    <location>
        <begin position="291"/>
        <end position="311"/>
    </location>
</feature>
<evidence type="ECO:0000256" key="3">
    <source>
        <dbReference type="ARBA" id="ARBA00022525"/>
    </source>
</evidence>
<dbReference type="CDD" id="cd00054">
    <property type="entry name" value="EGF_CA"/>
    <property type="match status" value="6"/>
</dbReference>
<dbReference type="PROSITE" id="PS01186">
    <property type="entry name" value="EGF_2"/>
    <property type="match status" value="5"/>
</dbReference>
<dbReference type="PANTHER" id="PTHR24034:SF158">
    <property type="entry name" value="FIBULIN 2"/>
    <property type="match status" value="1"/>
</dbReference>
<comment type="similarity">
    <text evidence="2">Belongs to the fibulin family.</text>
</comment>
<evidence type="ECO:0000313" key="16">
    <source>
        <dbReference type="EMBL" id="KAA0707653.1"/>
    </source>
</evidence>
<feature type="domain" description="EGF-like" evidence="15">
    <location>
        <begin position="1058"/>
        <end position="1096"/>
    </location>
</feature>
<evidence type="ECO:0000256" key="13">
    <source>
        <dbReference type="SAM" id="SignalP"/>
    </source>
</evidence>
<dbReference type="InterPro" id="IPR056612">
    <property type="entry name" value="FIBL-2_dom"/>
</dbReference>
<sequence>MASHLLNLLLLLSTSGCLCQKDCTGVDCPVLDKCIEEVLETGACCATCKKTGCLCEGYQYYDCTSAGFRNGKVPEGESYFVDFGSTECSCPQGGGRISCHYMPCPEIPANCIELTEPADGCIHCERFGCVHGEEKYEAGHSVQTDPCQVCHCPGGGGELMCYPIPNCDPNLIPKPVHVPAGADGTSEGLYKDHLLHVHQGSRGPISKLLPAAHNNNGPLNLHPSHIVDEEEDEEDYDYPPTDYLDPSLHGFASPTKSSTVSLSNQQNFTPRQAFHRGTKQELREMLGIHKSTTDRPHFPSHKPSTDRMKISTHKDKPKEENFLKYKTDLEQFILPVETTNRVGISSRKETTQSFSLYKEHSNQEDLTDVDSNTNNEHLAFPKETSEGDIYNLEDDTTTTESSTTLEQTSSQLWETTASSQTAWNGVSESQIYSVLPNTVEADISKREESITAALNQTTIHDGTQPAVVEGNKNILNSLEPVQQSVTASGVDSSQTLPEHGKSPFEPEKPSEEHKQLSATHIADHVKIIENHKHPTEELVRSSGDHKTKSERKPKWQLFSPEEFTPTSLSPNTQSHSLFNFREEQEEADNTLSSHSSMKEGSIESCCAAGQKWEEENQHCNFMPVVSEDLSSVCSVVQKQCCSGALRESRCQAGINVAKAAQACEEGNSCGEDSQKDCCSCCALGLRLRREGKDCKAHRYLSYPCGHVFLACCEDGEEGLSTPTLKKKERPEPTATPKRVSDGPFPKQALSAGEVDPAANSLEDLEHEDRCQRFGAICHHACINTHESYLCVCHPGYRLLQDARTCVPENQEEDNRVSEEDQVVTVSPAQQETSTETPVLHNPCAGNGPCAQRCTPIRGLAHCSCFPGYFLMVDGHTCEDIDECVVRTHNCGTGFECQNTDGSFTCNQKQRCLTGFTQDSHGNCLDIDECSSVSEPCTSGFNCINTVGSYTCQRKIIICSRGYHSSPDGARCVDVDECQTSTHRCGQGQICHNLPGSYRCDCQTGYQYDSIRKLCVDVNECWRYPGRLCAQTCENTPGSYQCSCTTGFSLAFDGKNCEDLNECDSNPCGQECANIYGSYQCYCRMGYYLKEDGHTCEDIDECSQSIGNLCAFQCENVPGSYKCACPPHGYTMSPNGRTCEDIDECAIGSHNCSASQTCFNIQGGFRCLSFTCPENYKKVSDTRCERLNCPNFQQCQTMPSRITYYQMSFQTNIVIPAQIFRIGPSPAYSGDNIIISIPRGNEEGFFSTRKLNSFTGAVYLHRQMHEPRDFLIDVEMKLLRQGTFTTFLARIYVFITPNSM</sequence>
<dbReference type="InterPro" id="IPR000742">
    <property type="entry name" value="EGF"/>
</dbReference>
<evidence type="ECO:0000256" key="4">
    <source>
        <dbReference type="ARBA" id="ARBA00022530"/>
    </source>
</evidence>
<comment type="subcellular location">
    <subcellularLocation>
        <location evidence="1">Secreted</location>
        <location evidence="1">Extracellular space</location>
        <location evidence="1">Extracellular matrix</location>
    </subcellularLocation>
</comment>
<reference evidence="16 17" key="1">
    <citation type="journal article" date="2019" name="Mol. Ecol. Resour.">
        <title>Chromosome-level genome assembly of Triplophysa tibetana, a fish adapted to the harsh high-altitude environment of the Tibetan Plateau.</title>
        <authorList>
            <person name="Yang X."/>
            <person name="Liu H."/>
            <person name="Ma Z."/>
            <person name="Zou Y."/>
            <person name="Zou M."/>
            <person name="Mao Y."/>
            <person name="Li X."/>
            <person name="Wang H."/>
            <person name="Chen T."/>
            <person name="Wang W."/>
            <person name="Yang R."/>
        </authorList>
    </citation>
    <scope>NUCLEOTIDE SEQUENCE [LARGE SCALE GENOMIC DNA]</scope>
    <source>
        <strain evidence="16">TTIB1903HZAU</strain>
        <tissue evidence="16">Muscle</tissue>
    </source>
</reference>
<keyword evidence="9" id="KW-1015">Disulfide bond</keyword>